<dbReference type="RefSeq" id="WP_268049721.1">
    <property type="nucleotide sequence ID" value="NZ_JAPQES010000003.1"/>
</dbReference>
<organism evidence="2 3">
    <name type="scientific">Clostridium ganghwense</name>
    <dbReference type="NCBI Taxonomy" id="312089"/>
    <lineage>
        <taxon>Bacteria</taxon>
        <taxon>Bacillati</taxon>
        <taxon>Bacillota</taxon>
        <taxon>Clostridia</taxon>
        <taxon>Eubacteriales</taxon>
        <taxon>Clostridiaceae</taxon>
        <taxon>Clostridium</taxon>
    </lineage>
</organism>
<proteinExistence type="predicted"/>
<accession>A0ABT4CS20</accession>
<keyword evidence="3" id="KW-1185">Reference proteome</keyword>
<evidence type="ECO:0000313" key="2">
    <source>
        <dbReference type="EMBL" id="MCY6370876.1"/>
    </source>
</evidence>
<evidence type="ECO:0000313" key="3">
    <source>
        <dbReference type="Proteomes" id="UP001079657"/>
    </source>
</evidence>
<sequence length="210" mass="23394">MYFYPLFRTAMKSYIRIFHASPDAPPVDVYANGKLIARNLPYKNFTEYLQVPAGNYNIKVFPTGKTINPVIDTNVTLDPETIYTVAAADTLANLKLIPYVDPIIPKVKNKAYVRFGHLSPNTPNVDITLPDGKILFGDVGFEDLTNYIAVDPGVYTLQARPAGTSEVALTIPNIRFKEDRFYTVYAVGLLGETPPLQVLIPLDGNTYIEF</sequence>
<protein>
    <submittedName>
        <fullName evidence="2">DUF4397 domain-containing protein</fullName>
    </submittedName>
</protein>
<reference evidence="2" key="1">
    <citation type="submission" date="2022-12" db="EMBL/GenBank/DDBJ databases">
        <authorList>
            <person name="Wang J."/>
        </authorList>
    </citation>
    <scope>NUCLEOTIDE SEQUENCE</scope>
    <source>
        <strain evidence="2">HY-42-06</strain>
    </source>
</reference>
<gene>
    <name evidence="2" type="ORF">OXH55_09555</name>
</gene>
<name>A0ABT4CS20_9CLOT</name>
<dbReference type="InterPro" id="IPR025510">
    <property type="entry name" value="DUF4397"/>
</dbReference>
<feature type="domain" description="DUF4397" evidence="1">
    <location>
        <begin position="13"/>
        <end position="128"/>
    </location>
</feature>
<dbReference type="EMBL" id="JAPQES010000003">
    <property type="protein sequence ID" value="MCY6370876.1"/>
    <property type="molecule type" value="Genomic_DNA"/>
</dbReference>
<dbReference type="Pfam" id="PF14344">
    <property type="entry name" value="DUF4397"/>
    <property type="match status" value="1"/>
</dbReference>
<dbReference type="Proteomes" id="UP001079657">
    <property type="component" value="Unassembled WGS sequence"/>
</dbReference>
<evidence type="ECO:0000259" key="1">
    <source>
        <dbReference type="Pfam" id="PF14344"/>
    </source>
</evidence>
<comment type="caution">
    <text evidence="2">The sequence shown here is derived from an EMBL/GenBank/DDBJ whole genome shotgun (WGS) entry which is preliminary data.</text>
</comment>